<feature type="region of interest" description="Disordered" evidence="8">
    <location>
        <begin position="622"/>
        <end position="646"/>
    </location>
</feature>
<evidence type="ECO:0000256" key="1">
    <source>
        <dbReference type="ARBA" id="ARBA00004123"/>
    </source>
</evidence>
<evidence type="ECO:0000256" key="4">
    <source>
        <dbReference type="ARBA" id="ARBA00022490"/>
    </source>
</evidence>
<feature type="region of interest" description="Disordered" evidence="8">
    <location>
        <begin position="158"/>
        <end position="267"/>
    </location>
</feature>
<sequence>MATEGLLQWANSIRLTMATDPGRQLFKDQVQTHGFSFLDNYLDDILSNAKQDALIDLVKTPGRKRIMPQKIKPVLKRKDGVTLFPKDEEWNHPQDKKPLFGSSDTMQQEDLNKHEEVENVQATPNTVPSVPPTSANSGILVVNLLRVSHIEPNELSIIAEDDETAEKSRLSSPPRMDGFERETKTAQPVDTRISMPHGQPSQESTSCDHQDSTKAPLQPSVDQIRIAPDNEPRDTADDKCGNDLNKGPSPLMGCPTSSSEQGHAETDMQVVAEDPTPLPTDNNTEVVDILIPLRDIESPPASPNNHTYTCFPSLPAPVPPRKSLRAVADNNSTQVSLGTTTPGAAVTGKRTSWLQKARQAKALEIAGKKTTSLSSASLLQSSAPSLAAHAKRKSTEVLSGPSDDDNGRHRKVAKTADAEVFTSARAHSAEHTTKRLISPLPLETESGDTGRLDEEDVIGFLKKTVEGFGARAAGKKSLGVSAAASALAEARAAAEARIAERNMNKEEPVTMLHYGKPESSHTTTEGLGAAPAGQALISEHQPVQNTMNTEQDLPHLNSTVNVVKVFQPQPPFIAEEGGANRFDLRNATMTPPGTPPMDKNAFIPPPGPVFNKPPPVFKRPFKPQDEISKPSTIHARSSPAGPPLTAQSTVESIRSEVVFDNDGNTPAWMTGTQETSYTTVQMDSQDPNICDEDDSWPIDEKLSEGVQWICANAKDDSTTWSSVASQHNISEELPQLRNRTEGDAEHIDDLDAYETDMERSDTNLQNASESDPDDDIHETAKNNIRLVDPPRSQSQLSHSSSASSQQSQVGFFGQASKLITSMMGSGKKPKPDVKKVMQKAAFAAKKQQEETDRKAARLKEMENRRQLALQRKAEEDKAKMEEQEKKIKEENERRKREREEHTDKRPLKAAPSRKDEEVSKKRKIEVEKKAEIKNPSKPIVKSALKQPSALSSSAAYNSSFNVTTAPTLGAKLEVKPNKATTPLTALSKGKGKAPANALAIEDDTPQPSQIVQTQMAARAKAQLQAAKLTNEPPLIPSESIELPDINSEYSDSEDEDRQRTFDPPDWAQSPELREALQQQSTINPDDIFGTIRPLRMEELFKKRTSRFRARTSSANWAGADRLTVEEEREYARRMGFK</sequence>
<dbReference type="GO" id="GO:0005819">
    <property type="term" value="C:spindle"/>
    <property type="evidence" value="ECO:0007669"/>
    <property type="project" value="UniProtKB-SubCell"/>
</dbReference>
<feature type="region of interest" description="Disordered" evidence="8">
    <location>
        <begin position="822"/>
        <end position="954"/>
    </location>
</feature>
<feature type="compositionally biased region" description="Low complexity" evidence="8">
    <location>
        <begin position="123"/>
        <end position="134"/>
    </location>
</feature>
<evidence type="ECO:0000259" key="9">
    <source>
        <dbReference type="Pfam" id="PF03941"/>
    </source>
</evidence>
<dbReference type="HOGENOM" id="CLU_273322_0_0_1"/>
<evidence type="ECO:0000256" key="8">
    <source>
        <dbReference type="SAM" id="MobiDB-lite"/>
    </source>
</evidence>
<feature type="region of interest" description="Disordered" evidence="8">
    <location>
        <begin position="384"/>
        <end position="409"/>
    </location>
</feature>
<evidence type="ECO:0000256" key="6">
    <source>
        <dbReference type="ARBA" id="ARBA00023212"/>
    </source>
</evidence>
<comment type="subcellular location">
    <subcellularLocation>
        <location evidence="2">Cytoplasm</location>
        <location evidence="2">Cytoskeleton</location>
        <location evidence="2">Spindle</location>
    </subcellularLocation>
    <subcellularLocation>
        <location evidence="1">Nucleus</location>
    </subcellularLocation>
</comment>
<dbReference type="STRING" id="946122.A0A0C2X8X6"/>
<keyword evidence="5" id="KW-0159">Chromosome partition</keyword>
<dbReference type="PANTHER" id="PTHR13142">
    <property type="entry name" value="INNER CENTROMERE PROTEIN"/>
    <property type="match status" value="1"/>
</dbReference>
<dbReference type="Gene3D" id="6.10.250.2990">
    <property type="match status" value="1"/>
</dbReference>
<gene>
    <name evidence="10" type="ORF">M378DRAFT_116137</name>
</gene>
<reference evidence="10 11" key="1">
    <citation type="submission" date="2014-04" db="EMBL/GenBank/DDBJ databases">
        <title>Evolutionary Origins and Diversification of the Mycorrhizal Mutualists.</title>
        <authorList>
            <consortium name="DOE Joint Genome Institute"/>
            <consortium name="Mycorrhizal Genomics Consortium"/>
            <person name="Kohler A."/>
            <person name="Kuo A."/>
            <person name="Nagy L.G."/>
            <person name="Floudas D."/>
            <person name="Copeland A."/>
            <person name="Barry K.W."/>
            <person name="Cichocki N."/>
            <person name="Veneault-Fourrey C."/>
            <person name="LaButti K."/>
            <person name="Lindquist E.A."/>
            <person name="Lipzen A."/>
            <person name="Lundell T."/>
            <person name="Morin E."/>
            <person name="Murat C."/>
            <person name="Riley R."/>
            <person name="Ohm R."/>
            <person name="Sun H."/>
            <person name="Tunlid A."/>
            <person name="Henrissat B."/>
            <person name="Grigoriev I.V."/>
            <person name="Hibbett D.S."/>
            <person name="Martin F."/>
        </authorList>
    </citation>
    <scope>NUCLEOTIDE SEQUENCE [LARGE SCALE GENOMIC DNA]</scope>
    <source>
        <strain evidence="10 11">Koide BX008</strain>
    </source>
</reference>
<feature type="compositionally biased region" description="Basic and acidic residues" evidence="8">
    <location>
        <begin position="228"/>
        <end position="241"/>
    </location>
</feature>
<evidence type="ECO:0000256" key="2">
    <source>
        <dbReference type="ARBA" id="ARBA00004186"/>
    </source>
</evidence>
<evidence type="ECO:0000313" key="11">
    <source>
        <dbReference type="Proteomes" id="UP000054549"/>
    </source>
</evidence>
<dbReference type="InParanoid" id="A0A0C2X8X6"/>
<keyword evidence="6" id="KW-0206">Cytoskeleton</keyword>
<keyword evidence="4" id="KW-0963">Cytoplasm</keyword>
<comment type="similarity">
    <text evidence="3">Belongs to the INCENP family.</text>
</comment>
<organism evidence="10 11">
    <name type="scientific">Amanita muscaria (strain Koide BX008)</name>
    <dbReference type="NCBI Taxonomy" id="946122"/>
    <lineage>
        <taxon>Eukaryota</taxon>
        <taxon>Fungi</taxon>
        <taxon>Dikarya</taxon>
        <taxon>Basidiomycota</taxon>
        <taxon>Agaricomycotina</taxon>
        <taxon>Agaricomycetes</taxon>
        <taxon>Agaricomycetidae</taxon>
        <taxon>Agaricales</taxon>
        <taxon>Pluteineae</taxon>
        <taxon>Amanitaceae</taxon>
        <taxon>Amanita</taxon>
    </lineage>
</organism>
<dbReference type="Proteomes" id="UP000054549">
    <property type="component" value="Unassembled WGS sequence"/>
</dbReference>
<feature type="compositionally biased region" description="Basic and acidic residues" evidence="8">
    <location>
        <begin position="86"/>
        <end position="98"/>
    </location>
</feature>
<accession>A0A0C2X8X6</accession>
<feature type="region of interest" description="Disordered" evidence="8">
    <location>
        <begin position="722"/>
        <end position="745"/>
    </location>
</feature>
<keyword evidence="7" id="KW-0539">Nucleus</keyword>
<dbReference type="OrthoDB" id="6123at2759"/>
<evidence type="ECO:0000256" key="7">
    <source>
        <dbReference type="ARBA" id="ARBA00023242"/>
    </source>
</evidence>
<feature type="domain" description="Inner centromere protein ARK-binding" evidence="9">
    <location>
        <begin position="1044"/>
        <end position="1100"/>
    </location>
</feature>
<dbReference type="InterPro" id="IPR005635">
    <property type="entry name" value="Inner_centromere_prot_ARK-bd"/>
</dbReference>
<dbReference type="GO" id="GO:0005634">
    <property type="term" value="C:nucleus"/>
    <property type="evidence" value="ECO:0007669"/>
    <property type="project" value="UniProtKB-SubCell"/>
</dbReference>
<feature type="compositionally biased region" description="Low complexity" evidence="8">
    <location>
        <begin position="792"/>
        <end position="808"/>
    </location>
</feature>
<feature type="region of interest" description="Disordered" evidence="8">
    <location>
        <begin position="86"/>
        <end position="134"/>
    </location>
</feature>
<dbReference type="GO" id="GO:0007059">
    <property type="term" value="P:chromosome segregation"/>
    <property type="evidence" value="ECO:0007669"/>
    <property type="project" value="UniProtKB-KW"/>
</dbReference>
<evidence type="ECO:0000256" key="3">
    <source>
        <dbReference type="ARBA" id="ARBA00010042"/>
    </source>
</evidence>
<keyword evidence="11" id="KW-1185">Reference proteome</keyword>
<protein>
    <recommendedName>
        <fullName evidence="9">Inner centromere protein ARK-binding domain-containing protein</fullName>
    </recommendedName>
</protein>
<feature type="region of interest" description="Disordered" evidence="8">
    <location>
        <begin position="757"/>
        <end position="809"/>
    </location>
</feature>
<name>A0A0C2X8X6_AMAMK</name>
<proteinExistence type="inferred from homology"/>
<feature type="region of interest" description="Disordered" evidence="8">
    <location>
        <begin position="1023"/>
        <end position="1088"/>
    </location>
</feature>
<dbReference type="EMBL" id="KN818223">
    <property type="protein sequence ID" value="KIL70842.1"/>
    <property type="molecule type" value="Genomic_DNA"/>
</dbReference>
<evidence type="ECO:0000256" key="5">
    <source>
        <dbReference type="ARBA" id="ARBA00022829"/>
    </source>
</evidence>
<dbReference type="AlphaFoldDB" id="A0A0C2X8X6"/>
<feature type="compositionally biased region" description="Basic and acidic residues" evidence="8">
    <location>
        <begin position="846"/>
        <end position="934"/>
    </location>
</feature>
<dbReference type="Pfam" id="PF03941">
    <property type="entry name" value="INCENP_ARK-bind"/>
    <property type="match status" value="1"/>
</dbReference>
<dbReference type="PANTHER" id="PTHR13142:SF1">
    <property type="entry name" value="INNER CENTROMERE PROTEIN"/>
    <property type="match status" value="1"/>
</dbReference>
<evidence type="ECO:0000313" key="10">
    <source>
        <dbReference type="EMBL" id="KIL70842.1"/>
    </source>
</evidence>